<dbReference type="InterPro" id="IPR007072">
    <property type="entry name" value="RNMT_CmcI"/>
</dbReference>
<dbReference type="GO" id="GO:0008610">
    <property type="term" value="P:lipid biosynthetic process"/>
    <property type="evidence" value="ECO:0007669"/>
    <property type="project" value="InterPro"/>
</dbReference>
<dbReference type="Pfam" id="PF04989">
    <property type="entry name" value="RMNT_CmcI"/>
    <property type="match status" value="1"/>
</dbReference>
<reference evidence="3" key="1">
    <citation type="journal article" date="2015" name="Nature">
        <title>Complex archaea that bridge the gap between prokaryotes and eukaryotes.</title>
        <authorList>
            <person name="Spang A."/>
            <person name="Saw J.H."/>
            <person name="Jorgensen S.L."/>
            <person name="Zaremba-Niedzwiedzka K."/>
            <person name="Martijn J."/>
            <person name="Lind A.E."/>
            <person name="van Eijk R."/>
            <person name="Schleper C."/>
            <person name="Guy L."/>
            <person name="Ettema T.J."/>
        </authorList>
    </citation>
    <scope>NUCLEOTIDE SEQUENCE</scope>
</reference>
<dbReference type="GO" id="GO:0032259">
    <property type="term" value="P:methylation"/>
    <property type="evidence" value="ECO:0007669"/>
    <property type="project" value="UniProtKB-KW"/>
</dbReference>
<protein>
    <recommendedName>
        <fullName evidence="4">Rhamnosyl O-methyltransferase</fullName>
    </recommendedName>
</protein>
<dbReference type="SUPFAM" id="SSF53335">
    <property type="entry name" value="S-adenosyl-L-methionine-dependent methyltransferases"/>
    <property type="match status" value="1"/>
</dbReference>
<dbReference type="InterPro" id="IPR029063">
    <property type="entry name" value="SAM-dependent_MTases_sf"/>
</dbReference>
<dbReference type="GO" id="GO:0008168">
    <property type="term" value="F:methyltransferase activity"/>
    <property type="evidence" value="ECO:0007669"/>
    <property type="project" value="UniProtKB-KW"/>
</dbReference>
<comment type="caution">
    <text evidence="3">The sequence shown here is derived from an EMBL/GenBank/DDBJ whole genome shotgun (WGS) entry which is preliminary data.</text>
</comment>
<evidence type="ECO:0000313" key="3">
    <source>
        <dbReference type="EMBL" id="KKK73397.1"/>
    </source>
</evidence>
<keyword evidence="2" id="KW-0808">Transferase</keyword>
<dbReference type="PANTHER" id="PTHR40048:SF1">
    <property type="entry name" value="RHAMNOSYL O-METHYLTRANSFERASE"/>
    <property type="match status" value="1"/>
</dbReference>
<feature type="non-terminal residue" evidence="3">
    <location>
        <position position="1"/>
    </location>
</feature>
<dbReference type="GO" id="GO:0071770">
    <property type="term" value="P:DIM/DIP cell wall layer assembly"/>
    <property type="evidence" value="ECO:0007669"/>
    <property type="project" value="TreeGrafter"/>
</dbReference>
<dbReference type="EMBL" id="LAZR01056802">
    <property type="protein sequence ID" value="KKK73397.1"/>
    <property type="molecule type" value="Genomic_DNA"/>
</dbReference>
<dbReference type="PANTHER" id="PTHR40048">
    <property type="entry name" value="RHAMNOSYL O-METHYLTRANSFERASE"/>
    <property type="match status" value="1"/>
</dbReference>
<gene>
    <name evidence="3" type="ORF">LCGC14_2894230</name>
</gene>
<sequence length="241" mass="27540">QETRTVDLYSQEGLGLVSRLWLKLYTQYKLTHDVTWMGRPIIQLPEDIIMMQELIWKVRPDVIIECGIAHGGSMLFYASLLELMGKGRVIGIDIEIRPHNKIAIESHPMVNRVEMLEGSSTSQKTFNSVKEMVKGDKSVMVVLDSNHSKDNVARELELYSELVSPGSYLVAMDGAQAFVWDIPDGKHEWKDDNPLIAIEEFIENNPKFRIDSSYERLRVTASPKGFLRKLTREEMAETLKS</sequence>
<evidence type="ECO:0000256" key="1">
    <source>
        <dbReference type="ARBA" id="ARBA00022603"/>
    </source>
</evidence>
<keyword evidence="1" id="KW-0489">Methyltransferase</keyword>
<dbReference type="AlphaFoldDB" id="A0A0F8XWD7"/>
<accession>A0A0F8XWD7</accession>
<dbReference type="Gene3D" id="3.40.50.150">
    <property type="entry name" value="Vaccinia Virus protein VP39"/>
    <property type="match status" value="1"/>
</dbReference>
<name>A0A0F8XWD7_9ZZZZ</name>
<proteinExistence type="predicted"/>
<organism evidence="3">
    <name type="scientific">marine sediment metagenome</name>
    <dbReference type="NCBI Taxonomy" id="412755"/>
    <lineage>
        <taxon>unclassified sequences</taxon>
        <taxon>metagenomes</taxon>
        <taxon>ecological metagenomes</taxon>
    </lineage>
</organism>
<dbReference type="GO" id="GO:0005886">
    <property type="term" value="C:plasma membrane"/>
    <property type="evidence" value="ECO:0007669"/>
    <property type="project" value="TreeGrafter"/>
</dbReference>
<evidence type="ECO:0000256" key="2">
    <source>
        <dbReference type="ARBA" id="ARBA00022679"/>
    </source>
</evidence>
<evidence type="ECO:0008006" key="4">
    <source>
        <dbReference type="Google" id="ProtNLM"/>
    </source>
</evidence>